<name>A0A438GMI1_VITVI</name>
<reference evidence="1 2" key="1">
    <citation type="journal article" date="2018" name="PLoS Genet.">
        <title>Population sequencing reveals clonal diversity and ancestral inbreeding in the grapevine cultivar Chardonnay.</title>
        <authorList>
            <person name="Roach M.J."/>
            <person name="Johnson D.L."/>
            <person name="Bohlmann J."/>
            <person name="van Vuuren H.J."/>
            <person name="Jones S.J."/>
            <person name="Pretorius I.S."/>
            <person name="Schmidt S.A."/>
            <person name="Borneman A.R."/>
        </authorList>
    </citation>
    <scope>NUCLEOTIDE SEQUENCE [LARGE SCALE GENOMIC DNA]</scope>
    <source>
        <strain evidence="2">cv. Chardonnay</strain>
        <tissue evidence="1">Leaf</tissue>
    </source>
</reference>
<evidence type="ECO:0000313" key="1">
    <source>
        <dbReference type="EMBL" id="RVW73411.1"/>
    </source>
</evidence>
<evidence type="ECO:0000313" key="2">
    <source>
        <dbReference type="Proteomes" id="UP000288805"/>
    </source>
</evidence>
<comment type="caution">
    <text evidence="1">The sequence shown here is derived from an EMBL/GenBank/DDBJ whole genome shotgun (WGS) entry which is preliminary data.</text>
</comment>
<gene>
    <name evidence="1" type="ORF">CK203_052992</name>
</gene>
<dbReference type="EMBL" id="QGNW01000392">
    <property type="protein sequence ID" value="RVW73411.1"/>
    <property type="molecule type" value="Genomic_DNA"/>
</dbReference>
<sequence>MRGRKSLGEKQKFFFVDKVWGAIRLLEGVEACCKDKDGKRHSKVWVENGRVQVGVTRRCIIYLVSSVEAKRFSWFFLEGRGLLGGGLVWLRSFVV</sequence>
<dbReference type="AlphaFoldDB" id="A0A438GMI1"/>
<proteinExistence type="predicted"/>
<protein>
    <submittedName>
        <fullName evidence="1">Uncharacterized protein</fullName>
    </submittedName>
</protein>
<accession>A0A438GMI1</accession>
<dbReference type="Proteomes" id="UP000288805">
    <property type="component" value="Unassembled WGS sequence"/>
</dbReference>
<organism evidence="1 2">
    <name type="scientific">Vitis vinifera</name>
    <name type="common">Grape</name>
    <dbReference type="NCBI Taxonomy" id="29760"/>
    <lineage>
        <taxon>Eukaryota</taxon>
        <taxon>Viridiplantae</taxon>
        <taxon>Streptophyta</taxon>
        <taxon>Embryophyta</taxon>
        <taxon>Tracheophyta</taxon>
        <taxon>Spermatophyta</taxon>
        <taxon>Magnoliopsida</taxon>
        <taxon>eudicotyledons</taxon>
        <taxon>Gunneridae</taxon>
        <taxon>Pentapetalae</taxon>
        <taxon>rosids</taxon>
        <taxon>Vitales</taxon>
        <taxon>Vitaceae</taxon>
        <taxon>Viteae</taxon>
        <taxon>Vitis</taxon>
    </lineage>
</organism>